<sequence length="192" mass="21015">MLQDGTVAGATAFTLANDTVRAVVVPAFGGKIASLVHVPSGREWLWQNPVLPHHSPEYDGNFVRDFDSGGWDECFPAIRGDYFPAGPWRGCRIPDHGELWCLPWDVVTSVGDWRNSAPAGDPLRSSRPPPGPEGAWPADADCLTLRVAGVRFPVVFTRTLKLRPCGLTVSYEVENLAPEPFPFLWCAHPLLA</sequence>
<dbReference type="AlphaFoldDB" id="A0A938BPI1"/>
<feature type="non-terminal residue" evidence="1">
    <location>
        <position position="192"/>
    </location>
</feature>
<organism evidence="1 2">
    <name type="scientific">Candidatus Tanganyikabacteria bacterium</name>
    <dbReference type="NCBI Taxonomy" id="2961651"/>
    <lineage>
        <taxon>Bacteria</taxon>
        <taxon>Bacillati</taxon>
        <taxon>Candidatus Sericytochromatia</taxon>
        <taxon>Candidatus Tanganyikabacteria</taxon>
    </lineage>
</organism>
<reference evidence="1 2" key="1">
    <citation type="submission" date="2019-03" db="EMBL/GenBank/DDBJ databases">
        <title>Lake Tanganyika Metagenome-Assembled Genomes (MAGs).</title>
        <authorList>
            <person name="Tran P."/>
        </authorList>
    </citation>
    <scope>NUCLEOTIDE SEQUENCE [LARGE SCALE GENOMIC DNA]</scope>
    <source>
        <strain evidence="1">K_DeepCast_65m_m2_236</strain>
    </source>
</reference>
<dbReference type="GO" id="GO:0030246">
    <property type="term" value="F:carbohydrate binding"/>
    <property type="evidence" value="ECO:0007669"/>
    <property type="project" value="InterPro"/>
</dbReference>
<evidence type="ECO:0000313" key="2">
    <source>
        <dbReference type="Proteomes" id="UP000703893"/>
    </source>
</evidence>
<accession>A0A938BPI1</accession>
<dbReference type="GO" id="GO:0003824">
    <property type="term" value="F:catalytic activity"/>
    <property type="evidence" value="ECO:0007669"/>
    <property type="project" value="InterPro"/>
</dbReference>
<comment type="caution">
    <text evidence="1">The sequence shown here is derived from an EMBL/GenBank/DDBJ whole genome shotgun (WGS) entry which is preliminary data.</text>
</comment>
<name>A0A938BPI1_9BACT</name>
<dbReference type="Gene3D" id="2.70.98.10">
    <property type="match status" value="1"/>
</dbReference>
<dbReference type="Proteomes" id="UP000703893">
    <property type="component" value="Unassembled WGS sequence"/>
</dbReference>
<dbReference type="SUPFAM" id="SSF74650">
    <property type="entry name" value="Galactose mutarotase-like"/>
    <property type="match status" value="1"/>
</dbReference>
<proteinExistence type="predicted"/>
<dbReference type="InterPro" id="IPR014718">
    <property type="entry name" value="GH-type_carb-bd"/>
</dbReference>
<evidence type="ECO:0000313" key="1">
    <source>
        <dbReference type="EMBL" id="MBM3276275.1"/>
    </source>
</evidence>
<dbReference type="EMBL" id="VGJX01000946">
    <property type="protein sequence ID" value="MBM3276275.1"/>
    <property type="molecule type" value="Genomic_DNA"/>
</dbReference>
<dbReference type="InterPro" id="IPR011013">
    <property type="entry name" value="Gal_mutarotase_sf_dom"/>
</dbReference>
<protein>
    <submittedName>
        <fullName evidence="1">DUF5107 domain-containing protein</fullName>
    </submittedName>
</protein>
<gene>
    <name evidence="1" type="ORF">FJZ00_14065</name>
</gene>
<dbReference type="GO" id="GO:0005975">
    <property type="term" value="P:carbohydrate metabolic process"/>
    <property type="evidence" value="ECO:0007669"/>
    <property type="project" value="InterPro"/>
</dbReference>